<organism evidence="5 6">
    <name type="scientific">Salix suchowensis</name>
    <dbReference type="NCBI Taxonomy" id="1278906"/>
    <lineage>
        <taxon>Eukaryota</taxon>
        <taxon>Viridiplantae</taxon>
        <taxon>Streptophyta</taxon>
        <taxon>Embryophyta</taxon>
        <taxon>Tracheophyta</taxon>
        <taxon>Spermatophyta</taxon>
        <taxon>Magnoliopsida</taxon>
        <taxon>eudicotyledons</taxon>
        <taxon>Gunneridae</taxon>
        <taxon>Pentapetalae</taxon>
        <taxon>rosids</taxon>
        <taxon>fabids</taxon>
        <taxon>Malpighiales</taxon>
        <taxon>Salicaceae</taxon>
        <taxon>Saliceae</taxon>
        <taxon>Salix</taxon>
    </lineage>
</organism>
<evidence type="ECO:0000256" key="3">
    <source>
        <dbReference type="ARBA" id="ARBA00022741"/>
    </source>
</evidence>
<comment type="caution">
    <text evidence="5">The sequence shown here is derived from an EMBL/GenBank/DDBJ whole genome shotgun (WGS) entry which is preliminary data.</text>
</comment>
<evidence type="ECO:0000256" key="2">
    <source>
        <dbReference type="ARBA" id="ARBA00022598"/>
    </source>
</evidence>
<dbReference type="Gene3D" id="3.30.300.30">
    <property type="match status" value="1"/>
</dbReference>
<evidence type="ECO:0000313" key="5">
    <source>
        <dbReference type="EMBL" id="KAJ6348710.1"/>
    </source>
</evidence>
<gene>
    <name evidence="5" type="ORF">OIU77_006314</name>
</gene>
<evidence type="ECO:0000256" key="4">
    <source>
        <dbReference type="ARBA" id="ARBA00022840"/>
    </source>
</evidence>
<keyword evidence="6" id="KW-1185">Reference proteome</keyword>
<proteinExistence type="inferred from homology"/>
<sequence length="121" mass="13784">MARFMVPKTVVFKDELPKTSTGKIQKYLLREYAKELDSSKVKMAAGKVGSCFYPPPYSPRWLQTPFIATPISTSICISMNSFNQSTYFAKKRGSEISIFQKNQATVLHQPRHLCNTLARFL</sequence>
<protein>
    <submittedName>
        <fullName evidence="5">Uncharacterized protein</fullName>
    </submittedName>
</protein>
<keyword evidence="4" id="KW-0067">ATP-binding</keyword>
<dbReference type="PANTHER" id="PTHR43859:SF57">
    <property type="entry name" value="ACYL-ACTIVATING ENZYME 8-RELATED"/>
    <property type="match status" value="1"/>
</dbReference>
<dbReference type="PANTHER" id="PTHR43859">
    <property type="entry name" value="ACYL-ACTIVATING ENZYME"/>
    <property type="match status" value="1"/>
</dbReference>
<keyword evidence="3" id="KW-0547">Nucleotide-binding</keyword>
<dbReference type="SUPFAM" id="SSF56801">
    <property type="entry name" value="Acetyl-CoA synthetase-like"/>
    <property type="match status" value="1"/>
</dbReference>
<dbReference type="EMBL" id="JAPFFI010000018">
    <property type="protein sequence ID" value="KAJ6348710.1"/>
    <property type="molecule type" value="Genomic_DNA"/>
</dbReference>
<dbReference type="InterPro" id="IPR045851">
    <property type="entry name" value="AMP-bd_C_sf"/>
</dbReference>
<accession>A0ABQ9AMQ3</accession>
<reference evidence="5" key="2">
    <citation type="journal article" date="2023" name="Int. J. Mol. Sci.">
        <title>De Novo Assembly and Annotation of 11 Diverse Shrub Willow (Salix) Genomes Reveals Novel Gene Organization in Sex-Linked Regions.</title>
        <authorList>
            <person name="Hyden B."/>
            <person name="Feng K."/>
            <person name="Yates T.B."/>
            <person name="Jawdy S."/>
            <person name="Cereghino C."/>
            <person name="Smart L.B."/>
            <person name="Muchero W."/>
        </authorList>
    </citation>
    <scope>NUCLEOTIDE SEQUENCE</scope>
    <source>
        <tissue evidence="5">Shoot tip</tissue>
    </source>
</reference>
<comment type="similarity">
    <text evidence="1">Belongs to the ATP-dependent AMP-binding enzyme family.</text>
</comment>
<keyword evidence="2" id="KW-0436">Ligase</keyword>
<name>A0ABQ9AMQ3_9ROSI</name>
<dbReference type="Proteomes" id="UP001141253">
    <property type="component" value="Chromosome 19"/>
</dbReference>
<evidence type="ECO:0000313" key="6">
    <source>
        <dbReference type="Proteomes" id="UP001141253"/>
    </source>
</evidence>
<evidence type="ECO:0000256" key="1">
    <source>
        <dbReference type="ARBA" id="ARBA00006432"/>
    </source>
</evidence>
<reference evidence="5" key="1">
    <citation type="submission" date="2022-10" db="EMBL/GenBank/DDBJ databases">
        <authorList>
            <person name="Hyden B.L."/>
            <person name="Feng K."/>
            <person name="Yates T."/>
            <person name="Jawdy S."/>
            <person name="Smart L.B."/>
            <person name="Muchero W."/>
        </authorList>
    </citation>
    <scope>NUCLEOTIDE SEQUENCE</scope>
    <source>
        <tissue evidence="5">Shoot tip</tissue>
    </source>
</reference>